<accession>A0A0G1DH39</accession>
<comment type="caution">
    <text evidence="3">The sequence shown here is derived from an EMBL/GenBank/DDBJ whole genome shotgun (WGS) entry which is preliminary data.</text>
</comment>
<keyword evidence="2 3" id="KW-0808">Transferase</keyword>
<dbReference type="InterPro" id="IPR004629">
    <property type="entry name" value="WecG_TagA_CpsF"/>
</dbReference>
<dbReference type="CDD" id="cd06533">
    <property type="entry name" value="Glyco_transf_WecG_TagA"/>
    <property type="match status" value="1"/>
</dbReference>
<proteinExistence type="predicted"/>
<dbReference type="GO" id="GO:0016758">
    <property type="term" value="F:hexosyltransferase activity"/>
    <property type="evidence" value="ECO:0007669"/>
    <property type="project" value="TreeGrafter"/>
</dbReference>
<name>A0A0G1DH39_9BACT</name>
<evidence type="ECO:0000313" key="4">
    <source>
        <dbReference type="Proteomes" id="UP000034090"/>
    </source>
</evidence>
<reference evidence="3 4" key="1">
    <citation type="journal article" date="2015" name="Nature">
        <title>rRNA introns, odd ribosomes, and small enigmatic genomes across a large radiation of phyla.</title>
        <authorList>
            <person name="Brown C.T."/>
            <person name="Hug L.A."/>
            <person name="Thomas B.C."/>
            <person name="Sharon I."/>
            <person name="Castelle C.J."/>
            <person name="Singh A."/>
            <person name="Wilkins M.J."/>
            <person name="Williams K.H."/>
            <person name="Banfield J.F."/>
        </authorList>
    </citation>
    <scope>NUCLEOTIDE SEQUENCE [LARGE SCALE GENOMIC DNA]</scope>
</reference>
<organism evidence="3 4">
    <name type="scientific">Candidatus Woesebacteria bacterium GW2011_GWB1_43_14</name>
    <dbReference type="NCBI Taxonomy" id="1618578"/>
    <lineage>
        <taxon>Bacteria</taxon>
        <taxon>Candidatus Woeseibacteriota</taxon>
    </lineage>
</organism>
<evidence type="ECO:0000313" key="3">
    <source>
        <dbReference type="EMBL" id="KKS96902.1"/>
    </source>
</evidence>
<evidence type="ECO:0000256" key="2">
    <source>
        <dbReference type="ARBA" id="ARBA00022679"/>
    </source>
</evidence>
<keyword evidence="1" id="KW-0328">Glycosyltransferase</keyword>
<dbReference type="Pfam" id="PF03808">
    <property type="entry name" value="Glyco_tran_WecG"/>
    <property type="match status" value="1"/>
</dbReference>
<dbReference type="AlphaFoldDB" id="A0A0G1DH39"/>
<dbReference type="Proteomes" id="UP000034090">
    <property type="component" value="Unassembled WGS sequence"/>
</dbReference>
<gene>
    <name evidence="3" type="ORF">UV74_C0013G0024</name>
</gene>
<sequence>MINKDRKIVKILKVNVSSIRRSQVLDEIRGSLKKNKKILIVTPNPEIMVHAQGSKKLLVSLNSADISICDGIGLLWALKLLKKEVPERFRGRELMIDLLKIANDSKLKVYFLGASDSVNRKAVNLAKEKYPKAKILGASGPWLDDQADPVTDFYNKHEIEVVNHINDQKPAILLVAFGAPKQEIWAHKWRNNLDVTVIMTVGGAFDYFAGTAVVPPIWVARVGLEWLWRLLREPRRFKRIINALVTFPLLVLKERFLE</sequence>
<evidence type="ECO:0000256" key="1">
    <source>
        <dbReference type="ARBA" id="ARBA00022676"/>
    </source>
</evidence>
<dbReference type="NCBIfam" id="TIGR00696">
    <property type="entry name" value="wecG_tagA_cpsF"/>
    <property type="match status" value="1"/>
</dbReference>
<dbReference type="PANTHER" id="PTHR34136:SF1">
    <property type="entry name" value="UDP-N-ACETYL-D-MANNOSAMINURONIC ACID TRANSFERASE"/>
    <property type="match status" value="1"/>
</dbReference>
<dbReference type="PANTHER" id="PTHR34136">
    <property type="match status" value="1"/>
</dbReference>
<dbReference type="EMBL" id="LCFQ01000013">
    <property type="protein sequence ID" value="KKS96902.1"/>
    <property type="molecule type" value="Genomic_DNA"/>
</dbReference>
<dbReference type="STRING" id="1618578.UV74_C0013G0024"/>
<protein>
    <submittedName>
        <fullName evidence="3">N-acetylmannosaminyltransferase</fullName>
    </submittedName>
</protein>